<keyword evidence="1" id="KW-0067">ATP-binding</keyword>
<proteinExistence type="predicted"/>
<evidence type="ECO:0000313" key="2">
    <source>
        <dbReference type="Proteomes" id="UP001589587"/>
    </source>
</evidence>
<accession>A0ABV5XS83</accession>
<evidence type="ECO:0000313" key="1">
    <source>
        <dbReference type="EMBL" id="MFB9785337.1"/>
    </source>
</evidence>
<keyword evidence="1" id="KW-0547">Nucleotide-binding</keyword>
<gene>
    <name evidence="1" type="ORF">ACFFQ6_37170</name>
</gene>
<dbReference type="SUPFAM" id="SSF52540">
    <property type="entry name" value="P-loop containing nucleoside triphosphate hydrolases"/>
    <property type="match status" value="1"/>
</dbReference>
<sequence>MGDYLTPVREVRGNLIYTADGRIWANYHLSGINVSAYQGTSIANGQARNKDLFNNLSQIGSGDMLLLGIKAKTSPEEFVDRMLKGIPDIADGRHGALAAHVDAFFQQMQRGKLEEFQRLYILSVEIPTAASGTSGTVAKLNGTDPFASIDRNYIARLETQIFDLLPDAFDPARTTPLMLQWVHERMRLRGIEVPSAPPRENTAPISPKGFGNVIIDKAADTRAVLDEFLEAVDSGAVRATPKRKLGRLRENYGSIRYGQQLSISNPEQRTNSLPDGPTSYQTLMTIGGWPTTPKNALNTFTYLVDQQIGVDADFALRFSFSQDAISLTETRQFLKTLAGENEANSVDEFDAQAYGDRGRERRLLQSQVSEEKGPRGMEVAAIFAFAHPHRLTLTKQVAALKETFRGNGFEPFVPVGGQFELLNMMMPGSSCTPMGTELKGTTTVHAFSACLPLRTSHVGDLQGLPIAINMENALGQIILHDYLGGTEGGNGSIACTGEQGSGKSYFQKMLAGHMSDLLCPAWVIDQSEHGEWVVYAQQLGGVDVIDAMAPQYSLDPLKVLPMERAGKLFVDLMLPLLGLSPMSKDASILANALTPANRKGHGIQSSRDLIDYLEKTADGQQLATGLAFYASQEYTRTLFDPIGHDGGVRRLPAFAPSRDRAVVFRTHGISVHKGDVTPTTEPSKQFGRVLYTAIAAYTAYVFSQSRDLNAFIADEVSFLQGSSVLEDLVRTPDRVGRKAGNIVVAGSQLAKDLQDGNYDQIRKKFAFRQTIRENAIAALQWMGIPATELMIEKMMVDTSPGDKKNNNRAIRGREGEGWYRDGSGSIARVKVLPQASARRHRFSDTTTSNMIRIEEATRATVGGHV</sequence>
<comment type="caution">
    <text evidence="1">The sequence shown here is derived from an EMBL/GenBank/DDBJ whole genome shotgun (WGS) entry which is preliminary data.</text>
</comment>
<name>A0ABV5XS83_9NOCA</name>
<protein>
    <submittedName>
        <fullName evidence="1">ATP-binding protein</fullName>
    </submittedName>
</protein>
<dbReference type="GO" id="GO:0005524">
    <property type="term" value="F:ATP binding"/>
    <property type="evidence" value="ECO:0007669"/>
    <property type="project" value="UniProtKB-KW"/>
</dbReference>
<dbReference type="RefSeq" id="WP_378377498.1">
    <property type="nucleotide sequence ID" value="NZ_JBHMAS010000108.1"/>
</dbReference>
<dbReference type="InterPro" id="IPR027417">
    <property type="entry name" value="P-loop_NTPase"/>
</dbReference>
<dbReference type="EMBL" id="JBHMAS010000108">
    <property type="protein sequence ID" value="MFB9785337.1"/>
    <property type="molecule type" value="Genomic_DNA"/>
</dbReference>
<dbReference type="Pfam" id="PF12846">
    <property type="entry name" value="AAA_10"/>
    <property type="match status" value="1"/>
</dbReference>
<organism evidence="1 2">
    <name type="scientific">Rhodococcus baikonurensis</name>
    <dbReference type="NCBI Taxonomy" id="172041"/>
    <lineage>
        <taxon>Bacteria</taxon>
        <taxon>Bacillati</taxon>
        <taxon>Actinomycetota</taxon>
        <taxon>Actinomycetes</taxon>
        <taxon>Mycobacteriales</taxon>
        <taxon>Nocardiaceae</taxon>
        <taxon>Rhodococcus</taxon>
        <taxon>Rhodococcus erythropolis group</taxon>
    </lineage>
</organism>
<keyword evidence="2" id="KW-1185">Reference proteome</keyword>
<dbReference type="Proteomes" id="UP001589587">
    <property type="component" value="Unassembled WGS sequence"/>
</dbReference>
<reference evidence="1 2" key="1">
    <citation type="submission" date="2024-09" db="EMBL/GenBank/DDBJ databases">
        <authorList>
            <person name="Sun Q."/>
            <person name="Mori K."/>
        </authorList>
    </citation>
    <scope>NUCLEOTIDE SEQUENCE [LARGE SCALE GENOMIC DNA]</scope>
    <source>
        <strain evidence="1 2">JCM 11411</strain>
    </source>
</reference>